<dbReference type="GO" id="GO:0140359">
    <property type="term" value="F:ABC-type transporter activity"/>
    <property type="evidence" value="ECO:0007669"/>
    <property type="project" value="InterPro"/>
</dbReference>
<evidence type="ECO:0000256" key="3">
    <source>
        <dbReference type="ARBA" id="ARBA00008869"/>
    </source>
</evidence>
<dbReference type="InterPro" id="IPR026082">
    <property type="entry name" value="ABCA"/>
</dbReference>
<evidence type="ECO:0000256" key="7">
    <source>
        <dbReference type="ARBA" id="ARBA00022741"/>
    </source>
</evidence>
<comment type="subcellular location">
    <subcellularLocation>
        <location evidence="1">Endomembrane system</location>
        <topology evidence="1">Multi-pass membrane protein</topology>
    </subcellularLocation>
    <subcellularLocation>
        <location evidence="2">Endosome membrane</location>
    </subcellularLocation>
</comment>
<keyword evidence="10 13" id="KW-1133">Transmembrane helix</keyword>
<keyword evidence="16" id="KW-1185">Reference proteome</keyword>
<dbReference type="FunFam" id="3.40.50.300:FF:003994">
    <property type="entry name" value="Predicted protein"/>
    <property type="match status" value="1"/>
</dbReference>
<feature type="transmembrane region" description="Helical" evidence="13">
    <location>
        <begin position="1564"/>
        <end position="1586"/>
    </location>
</feature>
<feature type="transmembrane region" description="Helical" evidence="13">
    <location>
        <begin position="470"/>
        <end position="489"/>
    </location>
</feature>
<dbReference type="GO" id="GO:0006869">
    <property type="term" value="P:lipid transport"/>
    <property type="evidence" value="ECO:0000318"/>
    <property type="project" value="GO_Central"/>
</dbReference>
<dbReference type="GO" id="GO:0005319">
    <property type="term" value="F:lipid transporter activity"/>
    <property type="evidence" value="ECO:0000318"/>
    <property type="project" value="GO_Central"/>
</dbReference>
<dbReference type="GO" id="GO:0005524">
    <property type="term" value="F:ATP binding"/>
    <property type="evidence" value="ECO:0007669"/>
    <property type="project" value="UniProtKB-KW"/>
</dbReference>
<dbReference type="PANTHER" id="PTHR19229">
    <property type="entry name" value="ATP-BINDING CASSETTE TRANSPORTER SUBFAMILY A ABCA"/>
    <property type="match status" value="1"/>
</dbReference>
<dbReference type="SMART" id="SM00382">
    <property type="entry name" value="AAA"/>
    <property type="match status" value="1"/>
</dbReference>
<evidence type="ECO:0000256" key="5">
    <source>
        <dbReference type="ARBA" id="ARBA00022692"/>
    </source>
</evidence>
<dbReference type="InParanoid" id="A7SBQ0"/>
<dbReference type="GO" id="GO:0051246">
    <property type="term" value="P:regulation of protein metabolic process"/>
    <property type="evidence" value="ECO:0007669"/>
    <property type="project" value="UniProtKB-ARBA"/>
</dbReference>
<dbReference type="EMBL" id="DS469617">
    <property type="protein sequence ID" value="EDO38879.1"/>
    <property type="molecule type" value="Genomic_DNA"/>
</dbReference>
<feature type="transmembrane region" description="Helical" evidence="13">
    <location>
        <begin position="327"/>
        <end position="348"/>
    </location>
</feature>
<keyword evidence="4" id="KW-0813">Transport</keyword>
<feature type="domain" description="ABC transporter" evidence="14">
    <location>
        <begin position="604"/>
        <end position="834"/>
    </location>
</feature>
<name>A7SBQ0_NEMVE</name>
<proteinExistence type="inferred from homology"/>
<dbReference type="PROSITE" id="PS50893">
    <property type="entry name" value="ABC_TRANSPORTER_2"/>
    <property type="match status" value="1"/>
</dbReference>
<evidence type="ECO:0000256" key="2">
    <source>
        <dbReference type="ARBA" id="ARBA00004608"/>
    </source>
</evidence>
<dbReference type="SUPFAM" id="SSF52540">
    <property type="entry name" value="P-loop containing nucleoside triphosphate hydrolases"/>
    <property type="match status" value="2"/>
</dbReference>
<feature type="transmembrane region" description="Helical" evidence="13">
    <location>
        <begin position="1369"/>
        <end position="1391"/>
    </location>
</feature>
<dbReference type="PhylomeDB" id="A7SBQ0"/>
<evidence type="ECO:0000256" key="6">
    <source>
        <dbReference type="ARBA" id="ARBA00022737"/>
    </source>
</evidence>
<dbReference type="InterPro" id="IPR003593">
    <property type="entry name" value="AAA+_ATPase"/>
</dbReference>
<dbReference type="FunFam" id="3.40.50.300:FF:000511">
    <property type="entry name" value="ATP-binding cassette, sub-family A (ABC1), member 2"/>
    <property type="match status" value="1"/>
</dbReference>
<dbReference type="Pfam" id="PF12698">
    <property type="entry name" value="ABC2_membrane_3"/>
    <property type="match status" value="2"/>
</dbReference>
<protein>
    <recommendedName>
        <fullName evidence="14">ABC transporter domain-containing protein</fullName>
    </recommendedName>
</protein>
<comment type="similarity">
    <text evidence="3">Belongs to the ABC transporter superfamily. ABCA family.</text>
</comment>
<dbReference type="OMA" id="QYFDSMC"/>
<dbReference type="PANTHER" id="PTHR19229:SF36">
    <property type="entry name" value="ATP-BINDING CASSETTE SUB-FAMILY A MEMBER 2"/>
    <property type="match status" value="1"/>
</dbReference>
<evidence type="ECO:0000256" key="9">
    <source>
        <dbReference type="ARBA" id="ARBA00022840"/>
    </source>
</evidence>
<keyword evidence="7" id="KW-0547">Nucleotide-binding</keyword>
<feature type="transmembrane region" description="Helical" evidence="13">
    <location>
        <begin position="404"/>
        <end position="427"/>
    </location>
</feature>
<dbReference type="eggNOG" id="KOG0059">
    <property type="taxonomic scope" value="Eukaryota"/>
</dbReference>
<evidence type="ECO:0000259" key="14">
    <source>
        <dbReference type="PROSITE" id="PS50893"/>
    </source>
</evidence>
<dbReference type="GO" id="GO:0016887">
    <property type="term" value="F:ATP hydrolysis activity"/>
    <property type="evidence" value="ECO:0007669"/>
    <property type="project" value="InterPro"/>
</dbReference>
<dbReference type="HOGENOM" id="CLU_000604_19_0_1"/>
<dbReference type="InterPro" id="IPR003439">
    <property type="entry name" value="ABC_transporter-like_ATP-bd"/>
</dbReference>
<organism evidence="15 16">
    <name type="scientific">Nematostella vectensis</name>
    <name type="common">Starlet sea anemone</name>
    <dbReference type="NCBI Taxonomy" id="45351"/>
    <lineage>
        <taxon>Eukaryota</taxon>
        <taxon>Metazoa</taxon>
        <taxon>Cnidaria</taxon>
        <taxon>Anthozoa</taxon>
        <taxon>Hexacorallia</taxon>
        <taxon>Actiniaria</taxon>
        <taxon>Edwardsiidae</taxon>
        <taxon>Nematostella</taxon>
    </lineage>
</organism>
<feature type="transmembrane region" description="Helical" evidence="13">
    <location>
        <begin position="368"/>
        <end position="392"/>
    </location>
</feature>
<keyword evidence="8" id="KW-0967">Endosome</keyword>
<dbReference type="Pfam" id="PF00005">
    <property type="entry name" value="ABC_tran"/>
    <property type="match status" value="2"/>
</dbReference>
<evidence type="ECO:0000256" key="1">
    <source>
        <dbReference type="ARBA" id="ARBA00004127"/>
    </source>
</evidence>
<evidence type="ECO:0000256" key="10">
    <source>
        <dbReference type="ARBA" id="ARBA00022989"/>
    </source>
</evidence>
<evidence type="ECO:0000256" key="13">
    <source>
        <dbReference type="SAM" id="Phobius"/>
    </source>
</evidence>
<dbReference type="CDD" id="cd03263">
    <property type="entry name" value="ABC_subfamily_A"/>
    <property type="match status" value="2"/>
</dbReference>
<feature type="transmembrane region" description="Helical" evidence="13">
    <location>
        <begin position="1449"/>
        <end position="1468"/>
    </location>
</feature>
<dbReference type="PROSITE" id="PS00211">
    <property type="entry name" value="ABC_TRANSPORTER_1"/>
    <property type="match status" value="1"/>
</dbReference>
<evidence type="ECO:0000313" key="16">
    <source>
        <dbReference type="Proteomes" id="UP000001593"/>
    </source>
</evidence>
<dbReference type="GO" id="GO:0010008">
    <property type="term" value="C:endosome membrane"/>
    <property type="evidence" value="ECO:0007669"/>
    <property type="project" value="UniProtKB-SubCell"/>
</dbReference>
<dbReference type="GO" id="GO:0042626">
    <property type="term" value="F:ATPase-coupled transmembrane transporter activity"/>
    <property type="evidence" value="ECO:0000318"/>
    <property type="project" value="GO_Central"/>
</dbReference>
<feature type="transmembrane region" description="Helical" evidence="13">
    <location>
        <begin position="1424"/>
        <end position="1443"/>
    </location>
</feature>
<evidence type="ECO:0000313" key="15">
    <source>
        <dbReference type="EMBL" id="EDO38879.1"/>
    </source>
</evidence>
<feature type="transmembrane region" description="Helical" evidence="13">
    <location>
        <begin position="1480"/>
        <end position="1505"/>
    </location>
</feature>
<evidence type="ECO:0000256" key="11">
    <source>
        <dbReference type="ARBA" id="ARBA00023136"/>
    </source>
</evidence>
<reference evidence="15 16" key="1">
    <citation type="journal article" date="2007" name="Science">
        <title>Sea anemone genome reveals ancestral eumetazoan gene repertoire and genomic organization.</title>
        <authorList>
            <person name="Putnam N.H."/>
            <person name="Srivastava M."/>
            <person name="Hellsten U."/>
            <person name="Dirks B."/>
            <person name="Chapman J."/>
            <person name="Salamov A."/>
            <person name="Terry A."/>
            <person name="Shapiro H."/>
            <person name="Lindquist E."/>
            <person name="Kapitonov V.V."/>
            <person name="Jurka J."/>
            <person name="Genikhovich G."/>
            <person name="Grigoriev I.V."/>
            <person name="Lucas S.M."/>
            <person name="Steele R.E."/>
            <person name="Finnerty J.R."/>
            <person name="Technau U."/>
            <person name="Martindale M.Q."/>
            <person name="Rokhsar D.S."/>
        </authorList>
    </citation>
    <scope>NUCLEOTIDE SEQUENCE [LARGE SCALE GENOMIC DNA]</scope>
    <source>
        <strain evidence="16">CH2 X CH6</strain>
    </source>
</reference>
<dbReference type="Proteomes" id="UP000001593">
    <property type="component" value="Unassembled WGS sequence"/>
</dbReference>
<feature type="transmembrane region" description="Helical" evidence="13">
    <location>
        <begin position="516"/>
        <end position="534"/>
    </location>
</feature>
<keyword evidence="5 13" id="KW-0812">Transmembrane</keyword>
<keyword evidence="11 13" id="KW-0472">Membrane</keyword>
<accession>A7SBQ0</accession>
<feature type="transmembrane region" description="Helical" evidence="13">
    <location>
        <begin position="1066"/>
        <end position="1088"/>
    </location>
</feature>
<keyword evidence="9" id="KW-0067">ATP-binding</keyword>
<sequence length="1792" mass="202026">MTKSARNKAYIQGMWKNLGPVLCGSDPDEQPDRVVKHMFDYRCLTKSCQTRALRLMFYLLTHNPKILYAPNNTAADDVIKDANRTFSDIEYLQDLAHDWLNTSSQIRRALLQNETQFYLGLVSNYIRAYPDSYWELISGISEKDPTTHAPYFKNIHSLLTKKNGGVNPIIEQLDRIDAVLKIWIEQTKAFKLDIFVGFKDEESLVRYAFNTSGVRGDDSSKIVAGIVFTNIEPNKTLPVHVTYKIRMNATYFTPATDRIRDSYWRPGPQSWGQSYYDLGFVWLQDKIERAVVNLHAMREVIKPAVYLHEMPYPCYSKDRFMLVIQHMMPLCLTVSWIYTVAIVVRSIVYEKEQRLKEVMKMMGLSNVVHWVAWFITSVSVMSITVMLLTVILKYGKVLAFSDPLIIWLSLMLFAIVTIVFCFLISAFFSKAKLAAACGGIIYFLTYMPFVFVSIREGAAHATIESSEKMAISLLSTSAFGLGARYFALYEEQGEGVQWSNIGKSPIRGDDFNLLKVLYFLVFDTFLYVILVWYIEAVHPGSYGLPRPWYFPIQPTYWFGHNTNACPNLRKKNYRMMTSDEMEDSPQTPGLLAYEREPVHLPLGVTIDNLQKVYKSGTKAVDGLNLNLYEGQIMSFLGHNGAGKTTTMSILTGLFPPTAGTGYIYGHDIRFDMDKIRHNLGMCPQHNVLFDGLTVDEHLWFYARMKGMAAHAVKTEMNQLVEDIGLPNKRNCAVETLSGGMKRKLSVAMAFVAGSRTVILDEPTAGVDPYARRAIWDLLIKYKKGRTILLSTHFMEEADILGDRIAIISSGKLRCVGSPLYLKRRFGEGYNLTLVKKSISSPHGSIGSFRRSTSSNLEASRRSEEKLTSFITSHISSAQLKHKTNQEFTFILPDNSIKRGAFKKLFADLEQNIDVLGIDSYGITHTLLEEVFLKVTDVSLNETGNMPHHRQDKLPTQLLQFPADKPGHLGHVLLSPPLPTLPTNEGLEMSDVVRNRGEDTERLLGYQPLSDSGTHQGNLYNEASNGHAAGLFEGVGSHTLTGSALQWQQFYALMLKRFHYARRNFKGVISQILLPALFICIAMTMALSLPPKPDLPPLELSPSMFYQPNYIPFGNEAKGMNILAKRLEQTLTLSSGIGATCCLRYPQYDLLNSTVKLTKSQVALMFDKSCRKAIDEVSGVYLKPNKHRFSYIYYTNSSMNVSESVTHQKAGPGCRCSANGTWYLCDQGAAGKQPKELVTITRDTLQNVTGRNMSEYLLYTTQTFRMHRYGALSFGNVVQFVPSRLDSVHIDAVRRLAIREASKSWYNNKGYHALPTYLNVMNNAILRASIPKSKGNPAAYGITAYNHPFPFNSTSAVHLSADYLRQGTDLVIAIFVIIAMSFVPASFVVFLVTERSTKAKHLQFVSGVDPVVYWLSNYLWDMCNYLIPALACITLLYLFGVPAYASETNFPAVVGLFMLYGWSITPMMYPSAFCFSEASSAYVAMIVLNLFVGVTATVTTFILQLFPDDEVLTDVNDVIKLISLGFPNYCLGRGLMDLAYNQYLSEYYRQIGEEDSIKSPFEWMIVSRNLVCMLMEGFAFFILTILIEFKFFLKRRRIPVSQLPIETEDEDVAAERDRVLRGDADDDLVKIENLTKIYYSRKRGKHLAVDRLCVGVPQGECFGLLGVNGAGKTSTFKMLTGDTAMTAGDAVLNSYRIATDIHRVHRCIGYCPQFDALIDEMTSEEHILLYARLRGVPEKEIKQVMKWAIRKMNLTQYAKTPCKTYSGGNKRKLSTAIALIGDPPIIFLVSISS</sequence>
<dbReference type="InterPro" id="IPR027417">
    <property type="entry name" value="P-loop_NTPase"/>
</dbReference>
<evidence type="ECO:0000256" key="4">
    <source>
        <dbReference type="ARBA" id="ARBA00022448"/>
    </source>
</evidence>
<dbReference type="Gene3D" id="3.40.50.300">
    <property type="entry name" value="P-loop containing nucleotide triphosphate hydrolases"/>
    <property type="match status" value="2"/>
</dbReference>
<keyword evidence="12" id="KW-0325">Glycoprotein</keyword>
<keyword evidence="6" id="KW-0677">Repeat</keyword>
<evidence type="ECO:0000256" key="12">
    <source>
        <dbReference type="ARBA" id="ARBA00023180"/>
    </source>
</evidence>
<dbReference type="InterPro" id="IPR017871">
    <property type="entry name" value="ABC_transporter-like_CS"/>
</dbReference>
<dbReference type="InterPro" id="IPR013525">
    <property type="entry name" value="ABC2_TM"/>
</dbReference>
<feature type="transmembrane region" description="Helical" evidence="13">
    <location>
        <begin position="433"/>
        <end position="454"/>
    </location>
</feature>
<gene>
    <name evidence="15" type="ORF">NEMVEDRAFT_v1g168693</name>
</gene>
<evidence type="ECO:0000256" key="8">
    <source>
        <dbReference type="ARBA" id="ARBA00022753"/>
    </source>
</evidence>